<dbReference type="Proteomes" id="UP000199076">
    <property type="component" value="Unassembled WGS sequence"/>
</dbReference>
<sequence length="200" mass="21674">MTLAGCGFLLGTEALSFTASKATVSDASLEDTGYEETNVSEKNVTREFTAAGQTREVVVTNWLAQYERQVGLEPVGEQRAAVFVAFSSPQIEIATKKLNPLSEMSEKDILTRFNTGYEGISVGNQTGSQNVSALGTERSIKQFDGTARFAGQDVDVVIHASKFKHGSDYIGVVAIYPERIDGEEDRVVTLLNGLTHRTDS</sequence>
<dbReference type="Pfam" id="PF20127">
    <property type="entry name" value="DUF6517"/>
    <property type="match status" value="1"/>
</dbReference>
<dbReference type="RefSeq" id="WP_245681184.1">
    <property type="nucleotide sequence ID" value="NZ_FNBK01000009.1"/>
</dbReference>
<dbReference type="STRING" id="660518.SAMN05216218_10916"/>
<name>A0A1G7NIJ8_9EURY</name>
<keyword evidence="2" id="KW-1185">Reference proteome</keyword>
<dbReference type="EMBL" id="FNBK01000009">
    <property type="protein sequence ID" value="SDF73786.1"/>
    <property type="molecule type" value="Genomic_DNA"/>
</dbReference>
<accession>A0A1G7NIJ8</accession>
<evidence type="ECO:0000313" key="2">
    <source>
        <dbReference type="Proteomes" id="UP000199076"/>
    </source>
</evidence>
<reference evidence="2" key="1">
    <citation type="submission" date="2016-10" db="EMBL/GenBank/DDBJ databases">
        <authorList>
            <person name="Varghese N."/>
            <person name="Submissions S."/>
        </authorList>
    </citation>
    <scope>NUCLEOTIDE SEQUENCE [LARGE SCALE GENOMIC DNA]</scope>
    <source>
        <strain evidence="2">IBRC-M 10760</strain>
    </source>
</reference>
<dbReference type="InterPro" id="IPR045396">
    <property type="entry name" value="DUF6517"/>
</dbReference>
<proteinExistence type="predicted"/>
<gene>
    <name evidence="1" type="ORF">SAMN05216218_10916</name>
</gene>
<organism evidence="1 2">
    <name type="scientific">Halorientalis regularis</name>
    <dbReference type="NCBI Taxonomy" id="660518"/>
    <lineage>
        <taxon>Archaea</taxon>
        <taxon>Methanobacteriati</taxon>
        <taxon>Methanobacteriota</taxon>
        <taxon>Stenosarchaea group</taxon>
        <taxon>Halobacteria</taxon>
        <taxon>Halobacteriales</taxon>
        <taxon>Haloarculaceae</taxon>
        <taxon>Halorientalis</taxon>
    </lineage>
</organism>
<evidence type="ECO:0000313" key="1">
    <source>
        <dbReference type="EMBL" id="SDF73786.1"/>
    </source>
</evidence>
<dbReference type="AlphaFoldDB" id="A0A1G7NIJ8"/>
<protein>
    <submittedName>
        <fullName evidence="1">Uncharacterized protein</fullName>
    </submittedName>
</protein>